<gene>
    <name evidence="5" type="ORF">QBZ16_001412</name>
</gene>
<dbReference type="AlphaFoldDB" id="A0AAD9IEL6"/>
<evidence type="ECO:0000256" key="1">
    <source>
        <dbReference type="ARBA" id="ARBA00022603"/>
    </source>
</evidence>
<evidence type="ECO:0000256" key="3">
    <source>
        <dbReference type="ARBA" id="ARBA00022691"/>
    </source>
</evidence>
<evidence type="ECO:0000313" key="6">
    <source>
        <dbReference type="Proteomes" id="UP001255856"/>
    </source>
</evidence>
<organism evidence="5 6">
    <name type="scientific">Prototheca wickerhamii</name>
    <dbReference type="NCBI Taxonomy" id="3111"/>
    <lineage>
        <taxon>Eukaryota</taxon>
        <taxon>Viridiplantae</taxon>
        <taxon>Chlorophyta</taxon>
        <taxon>core chlorophytes</taxon>
        <taxon>Trebouxiophyceae</taxon>
        <taxon>Chlorellales</taxon>
        <taxon>Chlorellaceae</taxon>
        <taxon>Prototheca</taxon>
    </lineage>
</organism>
<keyword evidence="6" id="KW-1185">Reference proteome</keyword>
<dbReference type="EMBL" id="JASFZW010000012">
    <property type="protein sequence ID" value="KAK2076076.1"/>
    <property type="molecule type" value="Genomic_DNA"/>
</dbReference>
<dbReference type="InterPro" id="IPR015353">
    <property type="entry name" value="Rubisco_LSMT_subst-bd"/>
</dbReference>
<reference evidence="5" key="1">
    <citation type="submission" date="2021-01" db="EMBL/GenBank/DDBJ databases">
        <authorList>
            <person name="Eckstrom K.M.E."/>
        </authorList>
    </citation>
    <scope>NUCLEOTIDE SEQUENCE</scope>
    <source>
        <strain evidence="5">UVCC 0001</strain>
    </source>
</reference>
<dbReference type="GO" id="GO:0032259">
    <property type="term" value="P:methylation"/>
    <property type="evidence" value="ECO:0007669"/>
    <property type="project" value="UniProtKB-KW"/>
</dbReference>
<dbReference type="Proteomes" id="UP001255856">
    <property type="component" value="Unassembled WGS sequence"/>
</dbReference>
<dbReference type="InterPro" id="IPR050600">
    <property type="entry name" value="SETD3_SETD6_MTase"/>
</dbReference>
<keyword evidence="1" id="KW-0489">Methyltransferase</keyword>
<evidence type="ECO:0000259" key="4">
    <source>
        <dbReference type="Pfam" id="PF09273"/>
    </source>
</evidence>
<feature type="domain" description="Rubisco LSMT substrate-binding" evidence="4">
    <location>
        <begin position="60"/>
        <end position="187"/>
    </location>
</feature>
<dbReference type="PANTHER" id="PTHR13271">
    <property type="entry name" value="UNCHARACTERIZED PUTATIVE METHYLTRANSFERASE"/>
    <property type="match status" value="1"/>
</dbReference>
<dbReference type="SUPFAM" id="SSF81822">
    <property type="entry name" value="RuBisCo LSMT C-terminal, substrate-binding domain"/>
    <property type="match status" value="1"/>
</dbReference>
<keyword evidence="2" id="KW-0808">Transferase</keyword>
<dbReference type="GO" id="GO:0016279">
    <property type="term" value="F:protein-lysine N-methyltransferase activity"/>
    <property type="evidence" value="ECO:0007669"/>
    <property type="project" value="TreeGrafter"/>
</dbReference>
<name>A0AAD9IEL6_PROWI</name>
<dbReference type="Gene3D" id="3.90.1420.10">
    <property type="entry name" value="Rubisco LSMT, substrate-binding domain"/>
    <property type="match status" value="1"/>
</dbReference>
<dbReference type="Pfam" id="PF09273">
    <property type="entry name" value="Rubis-subs-bind"/>
    <property type="match status" value="1"/>
</dbReference>
<dbReference type="PANTHER" id="PTHR13271:SF9">
    <property type="entry name" value="RUBISCO METHYLTRANSFERASE FAMILY PROTEIN"/>
    <property type="match status" value="1"/>
</dbReference>
<comment type="caution">
    <text evidence="5">The sequence shown here is derived from an EMBL/GenBank/DDBJ whole genome shotgun (WGS) entry which is preliminary data.</text>
</comment>
<evidence type="ECO:0000256" key="2">
    <source>
        <dbReference type="ARBA" id="ARBA00022679"/>
    </source>
</evidence>
<accession>A0AAD9IEL6</accession>
<proteinExistence type="predicted"/>
<sequence length="218" mass="23868">MLRWDAATGHVVLEADRAYAAGEPVLAWCGPQPNARLLINYGIVDEQNPYDRLPLTVTIPTTDPLFRLKRGRLAEEGAGLTTQHTFQLSRRRDGAPALPKPLLPFLWLALARSPEQVAAVEFEGEAGAAPEESIEKAALSLLSRRLRERLGRYRSTVEEDDAAIASGGLGARRLVATRLLRLEKLILVDALAQVEERGRAVGLTFDSDDLGSHSVELD</sequence>
<evidence type="ECO:0000313" key="5">
    <source>
        <dbReference type="EMBL" id="KAK2076076.1"/>
    </source>
</evidence>
<dbReference type="InterPro" id="IPR036464">
    <property type="entry name" value="Rubisco_LSMT_subst-bd_sf"/>
</dbReference>
<keyword evidence="3" id="KW-0949">S-adenosyl-L-methionine</keyword>
<protein>
    <recommendedName>
        <fullName evidence="4">Rubisco LSMT substrate-binding domain-containing protein</fullName>
    </recommendedName>
</protein>